<feature type="domain" description="MobA/VirD2-like nuclease" evidence="2">
    <location>
        <begin position="41"/>
        <end position="157"/>
    </location>
</feature>
<evidence type="ECO:0000256" key="1">
    <source>
        <dbReference type="SAM" id="MobiDB-lite"/>
    </source>
</evidence>
<dbReference type="AlphaFoldDB" id="A0A923RWK5"/>
<reference evidence="3" key="1">
    <citation type="submission" date="2020-08" db="EMBL/GenBank/DDBJ databases">
        <title>Genome public.</title>
        <authorList>
            <person name="Liu C."/>
            <person name="Sun Q."/>
        </authorList>
    </citation>
    <scope>NUCLEOTIDE SEQUENCE</scope>
    <source>
        <strain evidence="3">NSJ-28</strain>
    </source>
</reference>
<name>A0A923RWK5_9FIRM</name>
<dbReference type="Pfam" id="PF03432">
    <property type="entry name" value="Relaxase"/>
    <property type="match status" value="1"/>
</dbReference>
<evidence type="ECO:0000313" key="4">
    <source>
        <dbReference type="Proteomes" id="UP000606499"/>
    </source>
</evidence>
<accession>A0A923RWK5</accession>
<dbReference type="EMBL" id="JACOPL010000012">
    <property type="protein sequence ID" value="MBC5726192.1"/>
    <property type="molecule type" value="Genomic_DNA"/>
</dbReference>
<keyword evidence="4" id="KW-1185">Reference proteome</keyword>
<dbReference type="Proteomes" id="UP000606499">
    <property type="component" value="Unassembled WGS sequence"/>
</dbReference>
<feature type="region of interest" description="Disordered" evidence="1">
    <location>
        <begin position="434"/>
        <end position="494"/>
    </location>
</feature>
<gene>
    <name evidence="3" type="ORF">H8S45_12085</name>
</gene>
<protein>
    <submittedName>
        <fullName evidence="3">Relaxase/mobilization nuclease domain-containing protein</fullName>
    </submittedName>
</protein>
<organism evidence="3 4">
    <name type="scientific">Agathobaculum faecis</name>
    <dbReference type="NCBI Taxonomy" id="2763013"/>
    <lineage>
        <taxon>Bacteria</taxon>
        <taxon>Bacillati</taxon>
        <taxon>Bacillota</taxon>
        <taxon>Clostridia</taxon>
        <taxon>Eubacteriales</taxon>
        <taxon>Butyricicoccaceae</taxon>
        <taxon>Agathobaculum</taxon>
    </lineage>
</organism>
<dbReference type="InterPro" id="IPR005094">
    <property type="entry name" value="Endonuclease_MobA/VirD2"/>
</dbReference>
<sequence length="494" mass="57299">MAVLKVYAIRSRLDDRIKYALNPQKTSCMGFPNLNGLPDTLTDAVNCFCDDAYEQMTRTKQYFGKEDNVLGYLFIQSFKPGEVTPQQAHEIGLQFAERCFGERFEVVIGTHTDKAHLHNHIIVNSVSFVDGRKYRSTPQTFYELRGISDEICRAHELSVIDAPRVKAGKHYAEWRAEQENRPTVRGMIREDIDIVIAQAHTLNEFWDMLRARGYEIRINDRRKYITVRHPQAARFIRLRSLGEEYIPRRIAERIEAQRGVVDRNIRQLRTQWQDGRQRKKYRVQPHTPAPRSRKKLRGFRALYWRYLYMLGKVKKRKAPRYVRGELMAELKKLNRYAAQYYFLRDNKLQTAKEVSMYADALANEVDILTDRRARLYADLRRPGAEEKQIRSMAGQITNTLRDLRKQQRICTAIQNAAPAMEAKLAAALKEEKTIHAKTMGGKQYESRKRGGGPDAPHGTHGDRIRSETRSEGRGQSRGTARGGAPQRETDCREK</sequence>
<dbReference type="RefSeq" id="WP_054327206.1">
    <property type="nucleotide sequence ID" value="NZ_JACOPL010000012.1"/>
</dbReference>
<evidence type="ECO:0000259" key="2">
    <source>
        <dbReference type="Pfam" id="PF03432"/>
    </source>
</evidence>
<feature type="compositionally biased region" description="Basic and acidic residues" evidence="1">
    <location>
        <begin position="457"/>
        <end position="474"/>
    </location>
</feature>
<proteinExistence type="predicted"/>
<comment type="caution">
    <text evidence="3">The sequence shown here is derived from an EMBL/GenBank/DDBJ whole genome shotgun (WGS) entry which is preliminary data.</text>
</comment>
<evidence type="ECO:0000313" key="3">
    <source>
        <dbReference type="EMBL" id="MBC5726192.1"/>
    </source>
</evidence>